<dbReference type="EMBL" id="LHXM01000046">
    <property type="protein sequence ID" value="KXA90913.1"/>
    <property type="molecule type" value="Genomic_DNA"/>
</dbReference>
<gene>
    <name evidence="1" type="ORF">AKJ63_02110</name>
</gene>
<evidence type="ECO:0000313" key="1">
    <source>
        <dbReference type="EMBL" id="KXA90913.1"/>
    </source>
</evidence>
<comment type="caution">
    <text evidence="1">The sequence shown here is derived from an EMBL/GenBank/DDBJ whole genome shotgun (WGS) entry which is preliminary data.</text>
</comment>
<dbReference type="Gene3D" id="3.40.50.1000">
    <property type="entry name" value="HAD superfamily/HAD-like"/>
    <property type="match status" value="1"/>
</dbReference>
<dbReference type="InterPro" id="IPR023214">
    <property type="entry name" value="HAD_sf"/>
</dbReference>
<protein>
    <recommendedName>
        <fullName evidence="3">FCP1 homology domain-containing protein</fullName>
    </recommendedName>
</protein>
<evidence type="ECO:0008006" key="3">
    <source>
        <dbReference type="Google" id="ProtNLM"/>
    </source>
</evidence>
<dbReference type="AlphaFoldDB" id="A0A133U9N2"/>
<sequence length="127" mass="14568">MKTKSGTSGIDLPAVDLDGVIFRCDKWDGPGSSGKLKEGCKEVMEYFAEKDDVWIVIWTCRNNADLVKEKLNESDIPFDSVNSHPWEPENISRKMPCDLLIDDRVFPFSGSWHEIKEKVKEKIKQYS</sequence>
<keyword evidence="2" id="KW-1185">Reference proteome</keyword>
<dbReference type="InterPro" id="IPR036412">
    <property type="entry name" value="HAD-like_sf"/>
</dbReference>
<proteinExistence type="predicted"/>
<reference evidence="1 2" key="1">
    <citation type="journal article" date="2016" name="Sci. Rep.">
        <title>Metabolic traits of an uncultured archaeal lineage -MSBL1- from brine pools of the Red Sea.</title>
        <authorList>
            <person name="Mwirichia R."/>
            <person name="Alam I."/>
            <person name="Rashid M."/>
            <person name="Vinu M."/>
            <person name="Ba-Alawi W."/>
            <person name="Anthony Kamau A."/>
            <person name="Kamanda Ngugi D."/>
            <person name="Goker M."/>
            <person name="Klenk H.P."/>
            <person name="Bajic V."/>
            <person name="Stingl U."/>
        </authorList>
    </citation>
    <scope>NUCLEOTIDE SEQUENCE [LARGE SCALE GENOMIC DNA]</scope>
    <source>
        <strain evidence="1">SCGC-AAA259D18</strain>
    </source>
</reference>
<evidence type="ECO:0000313" key="2">
    <source>
        <dbReference type="Proteomes" id="UP000070195"/>
    </source>
</evidence>
<accession>A0A133U9N2</accession>
<dbReference type="SUPFAM" id="SSF56784">
    <property type="entry name" value="HAD-like"/>
    <property type="match status" value="1"/>
</dbReference>
<dbReference type="Proteomes" id="UP000070195">
    <property type="component" value="Unassembled WGS sequence"/>
</dbReference>
<organism evidence="1 2">
    <name type="scientific">candidate division MSBL1 archaeon SCGC-AAA259D18</name>
    <dbReference type="NCBI Taxonomy" id="1698262"/>
    <lineage>
        <taxon>Archaea</taxon>
        <taxon>Methanobacteriati</taxon>
        <taxon>Methanobacteriota</taxon>
        <taxon>candidate division MSBL1</taxon>
    </lineage>
</organism>
<name>A0A133U9N2_9EURY</name>